<accession>A0A137YTX2</accession>
<name>A0A137YTX2_9ACTN</name>
<evidence type="ECO:0000313" key="1">
    <source>
        <dbReference type="EMBL" id="KXO89440.1"/>
    </source>
</evidence>
<keyword evidence="2" id="KW-1185">Reference proteome</keyword>
<organism evidence="1 2">
    <name type="scientific">Tsukamurella pseudospumae</name>
    <dbReference type="NCBI Taxonomy" id="239498"/>
    <lineage>
        <taxon>Bacteria</taxon>
        <taxon>Bacillati</taxon>
        <taxon>Actinomycetota</taxon>
        <taxon>Actinomycetes</taxon>
        <taxon>Mycobacteriales</taxon>
        <taxon>Tsukamurellaceae</taxon>
        <taxon>Tsukamurella</taxon>
    </lineage>
</organism>
<gene>
    <name evidence="1" type="ORF">AXK61_08280</name>
</gene>
<proteinExistence type="predicted"/>
<sequence length="116" mass="12918">MTMMITTTAAVSTPPVIEVSLPLYPCECGNPDCALTVDEVEGWFSRLVPHHRVLECVADEFHLIETCAFFDDHVERCIRKFTDLAEAYPPPLAARAIVEAVNTWHGCPEELCGREA</sequence>
<evidence type="ECO:0000313" key="2">
    <source>
        <dbReference type="Proteomes" id="UP000070409"/>
    </source>
</evidence>
<reference evidence="1 2" key="1">
    <citation type="submission" date="2016-02" db="EMBL/GenBank/DDBJ databases">
        <authorList>
            <person name="Teng J.L."/>
            <person name="Tang Y."/>
            <person name="Huang Y."/>
            <person name="Guo F."/>
            <person name="Wei W."/>
            <person name="Chen J.H."/>
            <person name="Wong S.Y."/>
            <person name="Lau S.K."/>
            <person name="Woo P.C."/>
        </authorList>
    </citation>
    <scope>NUCLEOTIDE SEQUENCE [LARGE SCALE GENOMIC DNA]</scope>
    <source>
        <strain evidence="1 2">JCM 13375</strain>
    </source>
</reference>
<dbReference type="EMBL" id="LSRE01000049">
    <property type="protein sequence ID" value="KXO89440.1"/>
    <property type="molecule type" value="Genomic_DNA"/>
</dbReference>
<protein>
    <submittedName>
        <fullName evidence="1">Uncharacterized protein</fullName>
    </submittedName>
</protein>
<dbReference type="Proteomes" id="UP000070409">
    <property type="component" value="Unassembled WGS sequence"/>
</dbReference>
<comment type="caution">
    <text evidence="1">The sequence shown here is derived from an EMBL/GenBank/DDBJ whole genome shotgun (WGS) entry which is preliminary data.</text>
</comment>